<dbReference type="InterPro" id="IPR025961">
    <property type="entry name" value="Metal_resist"/>
</dbReference>
<dbReference type="Proteomes" id="UP000675940">
    <property type="component" value="Unassembled WGS sequence"/>
</dbReference>
<evidence type="ECO:0000313" key="2">
    <source>
        <dbReference type="EMBL" id="MBP0484031.1"/>
    </source>
</evidence>
<dbReference type="EMBL" id="JAGISH010000009">
    <property type="protein sequence ID" value="MBP0484031.1"/>
    <property type="molecule type" value="Genomic_DNA"/>
</dbReference>
<gene>
    <name evidence="2" type="ORF">J5474_16235</name>
</gene>
<accession>A0A940MM49</accession>
<protein>
    <submittedName>
        <fullName evidence="2">Periplasmic heavy metal sensor</fullName>
    </submittedName>
</protein>
<comment type="caution">
    <text evidence="2">The sequence shown here is derived from an EMBL/GenBank/DDBJ whole genome shotgun (WGS) entry which is preliminary data.</text>
</comment>
<sequence>MALGDDGRTAPRAGKGLRIVLFASLALNLAVAGAVAGFFVMGPPPPPRDRPGGADPALPYTRALTEDQRRALRREWRGAVFRDPEEARGVRSGVLADYREALEILRAAPFDGARLEALMAEQAERGAAARARGQALLSDYVARMDPEDRAAYADRLEESLLRLQRRRDRDAGPPPRPAD</sequence>
<evidence type="ECO:0000256" key="1">
    <source>
        <dbReference type="SAM" id="Phobius"/>
    </source>
</evidence>
<dbReference type="Pfam" id="PF13801">
    <property type="entry name" value="Metal_resist"/>
    <property type="match status" value="1"/>
</dbReference>
<evidence type="ECO:0000313" key="3">
    <source>
        <dbReference type="Proteomes" id="UP000675940"/>
    </source>
</evidence>
<dbReference type="AlphaFoldDB" id="A0A940MM49"/>
<dbReference type="RefSeq" id="WP_209361975.1">
    <property type="nucleotide sequence ID" value="NZ_JAGISH010000009.1"/>
</dbReference>
<keyword evidence="1" id="KW-0812">Transmembrane</keyword>
<keyword evidence="1" id="KW-1133">Transmembrane helix</keyword>
<keyword evidence="3" id="KW-1185">Reference proteome</keyword>
<name>A0A940MM49_9RHOB</name>
<proteinExistence type="predicted"/>
<keyword evidence="1" id="KW-0472">Membrane</keyword>
<reference evidence="2" key="1">
    <citation type="submission" date="2021-03" db="EMBL/GenBank/DDBJ databases">
        <title>Sagittula salina sp. nov. strain M10.9X isolated from the marine waste.</title>
        <authorList>
            <person name="Satari L."/>
            <person name="Molina-Menor E."/>
            <person name="Vidal-Verdu A."/>
            <person name="Pascual J."/>
            <person name="Pereto J."/>
            <person name="Porcar M."/>
        </authorList>
    </citation>
    <scope>NUCLEOTIDE SEQUENCE</scope>
    <source>
        <strain evidence="2">M10.9X</strain>
    </source>
</reference>
<organism evidence="2 3">
    <name type="scientific">Sagittula salina</name>
    <dbReference type="NCBI Taxonomy" id="2820268"/>
    <lineage>
        <taxon>Bacteria</taxon>
        <taxon>Pseudomonadati</taxon>
        <taxon>Pseudomonadota</taxon>
        <taxon>Alphaproteobacteria</taxon>
        <taxon>Rhodobacterales</taxon>
        <taxon>Roseobacteraceae</taxon>
        <taxon>Sagittula</taxon>
    </lineage>
</organism>
<feature type="transmembrane region" description="Helical" evidence="1">
    <location>
        <begin position="20"/>
        <end position="41"/>
    </location>
</feature>